<accession>A0A699ZA38</accession>
<evidence type="ECO:0000313" key="1">
    <source>
        <dbReference type="EMBL" id="GFH18505.1"/>
    </source>
</evidence>
<sequence length="121" mass="12836">MSKIVPDQLQLPSTVEGVQLATAASVTFGQLRAIAASLDSTPLQNCIAAARNYHPDPERQVEKAMVNVGTLLADQGPRQDAGGLSGPDPGVALACDVYNYVKAYHQRTQVMASGLRTREVS</sequence>
<evidence type="ECO:0000313" key="2">
    <source>
        <dbReference type="Proteomes" id="UP000485058"/>
    </source>
</evidence>
<proteinExistence type="predicted"/>
<name>A0A699ZA38_HAELA</name>
<dbReference type="AlphaFoldDB" id="A0A699ZA38"/>
<dbReference type="EMBL" id="BLLF01001310">
    <property type="protein sequence ID" value="GFH18505.1"/>
    <property type="molecule type" value="Genomic_DNA"/>
</dbReference>
<gene>
    <name evidence="1" type="ORF">HaLaN_15324</name>
</gene>
<reference evidence="1 2" key="1">
    <citation type="submission" date="2020-02" db="EMBL/GenBank/DDBJ databases">
        <title>Draft genome sequence of Haematococcus lacustris strain NIES-144.</title>
        <authorList>
            <person name="Morimoto D."/>
            <person name="Nakagawa S."/>
            <person name="Yoshida T."/>
            <person name="Sawayama S."/>
        </authorList>
    </citation>
    <scope>NUCLEOTIDE SEQUENCE [LARGE SCALE GENOMIC DNA]</scope>
    <source>
        <strain evidence="1 2">NIES-144</strain>
    </source>
</reference>
<comment type="caution">
    <text evidence="1">The sequence shown here is derived from an EMBL/GenBank/DDBJ whole genome shotgun (WGS) entry which is preliminary data.</text>
</comment>
<dbReference type="Proteomes" id="UP000485058">
    <property type="component" value="Unassembled WGS sequence"/>
</dbReference>
<protein>
    <submittedName>
        <fullName evidence="1">Uncharacterized protein</fullName>
    </submittedName>
</protein>
<keyword evidence="2" id="KW-1185">Reference proteome</keyword>
<organism evidence="1 2">
    <name type="scientific">Haematococcus lacustris</name>
    <name type="common">Green alga</name>
    <name type="synonym">Haematococcus pluvialis</name>
    <dbReference type="NCBI Taxonomy" id="44745"/>
    <lineage>
        <taxon>Eukaryota</taxon>
        <taxon>Viridiplantae</taxon>
        <taxon>Chlorophyta</taxon>
        <taxon>core chlorophytes</taxon>
        <taxon>Chlorophyceae</taxon>
        <taxon>CS clade</taxon>
        <taxon>Chlamydomonadales</taxon>
        <taxon>Haematococcaceae</taxon>
        <taxon>Haematococcus</taxon>
    </lineage>
</organism>